<proteinExistence type="predicted"/>
<sequence length="34" mass="3527">MSALFSSRVVDSGTQPVLPLGSNNRYKSSSGNLG</sequence>
<feature type="region of interest" description="Disordered" evidence="1">
    <location>
        <begin position="1"/>
        <end position="34"/>
    </location>
</feature>
<reference evidence="2 3" key="1">
    <citation type="journal article" date="2018" name="Front. Plant Sci.">
        <title>Red Clover (Trifolium pratense) and Zigzag Clover (T. medium) - A Picture of Genomic Similarities and Differences.</title>
        <authorList>
            <person name="Dluhosova J."/>
            <person name="Istvanek J."/>
            <person name="Nedelnik J."/>
            <person name="Repkova J."/>
        </authorList>
    </citation>
    <scope>NUCLEOTIDE SEQUENCE [LARGE SCALE GENOMIC DNA]</scope>
    <source>
        <strain evidence="3">cv. 10/8</strain>
        <tissue evidence="2">Leaf</tissue>
    </source>
</reference>
<evidence type="ECO:0000256" key="1">
    <source>
        <dbReference type="SAM" id="MobiDB-lite"/>
    </source>
</evidence>
<protein>
    <submittedName>
        <fullName evidence="2">Uncharacterized protein</fullName>
    </submittedName>
</protein>
<dbReference type="AlphaFoldDB" id="A0A392W5P2"/>
<evidence type="ECO:0000313" key="3">
    <source>
        <dbReference type="Proteomes" id="UP000265520"/>
    </source>
</evidence>
<accession>A0A392W5P2</accession>
<evidence type="ECO:0000313" key="2">
    <source>
        <dbReference type="EMBL" id="MCI95022.1"/>
    </source>
</evidence>
<name>A0A392W5P2_9FABA</name>
<comment type="caution">
    <text evidence="2">The sequence shown here is derived from an EMBL/GenBank/DDBJ whole genome shotgun (WGS) entry which is preliminary data.</text>
</comment>
<organism evidence="2 3">
    <name type="scientific">Trifolium medium</name>
    <dbReference type="NCBI Taxonomy" id="97028"/>
    <lineage>
        <taxon>Eukaryota</taxon>
        <taxon>Viridiplantae</taxon>
        <taxon>Streptophyta</taxon>
        <taxon>Embryophyta</taxon>
        <taxon>Tracheophyta</taxon>
        <taxon>Spermatophyta</taxon>
        <taxon>Magnoliopsida</taxon>
        <taxon>eudicotyledons</taxon>
        <taxon>Gunneridae</taxon>
        <taxon>Pentapetalae</taxon>
        <taxon>rosids</taxon>
        <taxon>fabids</taxon>
        <taxon>Fabales</taxon>
        <taxon>Fabaceae</taxon>
        <taxon>Papilionoideae</taxon>
        <taxon>50 kb inversion clade</taxon>
        <taxon>NPAAA clade</taxon>
        <taxon>Hologalegina</taxon>
        <taxon>IRL clade</taxon>
        <taxon>Trifolieae</taxon>
        <taxon>Trifolium</taxon>
    </lineage>
</organism>
<dbReference type="EMBL" id="LXQA011373592">
    <property type="protein sequence ID" value="MCI95022.1"/>
    <property type="molecule type" value="Genomic_DNA"/>
</dbReference>
<keyword evidence="3" id="KW-1185">Reference proteome</keyword>
<feature type="non-terminal residue" evidence="2">
    <location>
        <position position="34"/>
    </location>
</feature>
<dbReference type="Proteomes" id="UP000265520">
    <property type="component" value="Unassembled WGS sequence"/>
</dbReference>
<feature type="compositionally biased region" description="Polar residues" evidence="1">
    <location>
        <begin position="21"/>
        <end position="34"/>
    </location>
</feature>